<evidence type="ECO:0000313" key="4">
    <source>
        <dbReference type="EMBL" id="KAF7822039.1"/>
    </source>
</evidence>
<comment type="similarity">
    <text evidence="1">Belongs to the short-chain dehydrogenases/reductases (SDR) family.</text>
</comment>
<accession>A0A834TJ42</accession>
<dbReference type="AlphaFoldDB" id="A0A834TJ42"/>
<dbReference type="PANTHER" id="PTHR43180:SF81">
    <property type="entry name" value="SHORT CHAIN ALCOHOL DEHYDROGENASE"/>
    <property type="match status" value="1"/>
</dbReference>
<dbReference type="InterPro" id="IPR002347">
    <property type="entry name" value="SDR_fam"/>
</dbReference>
<evidence type="ECO:0000256" key="3">
    <source>
        <dbReference type="SAM" id="MobiDB-lite"/>
    </source>
</evidence>
<keyword evidence="2" id="KW-0560">Oxidoreductase</keyword>
<evidence type="ECO:0000256" key="2">
    <source>
        <dbReference type="ARBA" id="ARBA00023002"/>
    </source>
</evidence>
<gene>
    <name evidence="4" type="ORF">G2W53_027494</name>
</gene>
<dbReference type="SUPFAM" id="SSF51735">
    <property type="entry name" value="NAD(P)-binding Rossmann-fold domains"/>
    <property type="match status" value="1"/>
</dbReference>
<dbReference type="OrthoDB" id="294295at2759"/>
<protein>
    <submittedName>
        <fullName evidence="4">Secoisolariciresinol dehydrogenase</fullName>
    </submittedName>
</protein>
<feature type="region of interest" description="Disordered" evidence="3">
    <location>
        <begin position="149"/>
        <end position="202"/>
    </location>
</feature>
<feature type="compositionally biased region" description="Basic residues" evidence="3">
    <location>
        <begin position="163"/>
        <end position="176"/>
    </location>
</feature>
<dbReference type="Gene3D" id="3.40.50.720">
    <property type="entry name" value="NAD(P)-binding Rossmann-like Domain"/>
    <property type="match status" value="1"/>
</dbReference>
<dbReference type="Pfam" id="PF13561">
    <property type="entry name" value="adh_short_C2"/>
    <property type="match status" value="1"/>
</dbReference>
<name>A0A834TJ42_9FABA</name>
<dbReference type="PRINTS" id="PR00081">
    <property type="entry name" value="GDHRDH"/>
</dbReference>
<proteinExistence type="inferred from homology"/>
<dbReference type="EMBL" id="JAAIUW010000008">
    <property type="protein sequence ID" value="KAF7822039.1"/>
    <property type="molecule type" value="Genomic_DNA"/>
</dbReference>
<dbReference type="GO" id="GO:0016491">
    <property type="term" value="F:oxidoreductase activity"/>
    <property type="evidence" value="ECO:0007669"/>
    <property type="project" value="UniProtKB-KW"/>
</dbReference>
<dbReference type="Proteomes" id="UP000634136">
    <property type="component" value="Unassembled WGS sequence"/>
</dbReference>
<keyword evidence="5" id="KW-1185">Reference proteome</keyword>
<sequence length="202" mass="22807">MIPRKEGSLIFTSSVASVIHGVVPHAYRASKHAVVGLMKNLCVEMGKYGIRVNCISPYAVATPIMIKGMRMGKEDVERVYLEAGNMKGVVLKEDDVAKAALFLGSDESNFNNQCNKHGSMKKNKNHKHNTEIGHHYRSNFLVLQEDDDGYSNGDHNKTTTNHINKKTTMAKRRKTRRDNDNVRDEAQQEGRRPQLLRPFLMA</sequence>
<dbReference type="InterPro" id="IPR036291">
    <property type="entry name" value="NAD(P)-bd_dom_sf"/>
</dbReference>
<comment type="caution">
    <text evidence="4">The sequence shown here is derived from an EMBL/GenBank/DDBJ whole genome shotgun (WGS) entry which is preliminary data.</text>
</comment>
<dbReference type="PANTHER" id="PTHR43180">
    <property type="entry name" value="3-OXOACYL-(ACYL-CARRIER-PROTEIN) REDUCTASE (AFU_ORTHOLOGUE AFUA_6G11210)"/>
    <property type="match status" value="1"/>
</dbReference>
<organism evidence="4 5">
    <name type="scientific">Senna tora</name>
    <dbReference type="NCBI Taxonomy" id="362788"/>
    <lineage>
        <taxon>Eukaryota</taxon>
        <taxon>Viridiplantae</taxon>
        <taxon>Streptophyta</taxon>
        <taxon>Embryophyta</taxon>
        <taxon>Tracheophyta</taxon>
        <taxon>Spermatophyta</taxon>
        <taxon>Magnoliopsida</taxon>
        <taxon>eudicotyledons</taxon>
        <taxon>Gunneridae</taxon>
        <taxon>Pentapetalae</taxon>
        <taxon>rosids</taxon>
        <taxon>fabids</taxon>
        <taxon>Fabales</taxon>
        <taxon>Fabaceae</taxon>
        <taxon>Caesalpinioideae</taxon>
        <taxon>Cassia clade</taxon>
        <taxon>Senna</taxon>
    </lineage>
</organism>
<evidence type="ECO:0000256" key="1">
    <source>
        <dbReference type="ARBA" id="ARBA00006484"/>
    </source>
</evidence>
<feature type="compositionally biased region" description="Basic and acidic residues" evidence="3">
    <location>
        <begin position="177"/>
        <end position="192"/>
    </location>
</feature>
<evidence type="ECO:0000313" key="5">
    <source>
        <dbReference type="Proteomes" id="UP000634136"/>
    </source>
</evidence>
<reference evidence="4" key="1">
    <citation type="submission" date="2020-09" db="EMBL/GenBank/DDBJ databases">
        <title>Genome-Enabled Discovery of Anthraquinone Biosynthesis in Senna tora.</title>
        <authorList>
            <person name="Kang S.-H."/>
            <person name="Pandey R.P."/>
            <person name="Lee C.-M."/>
            <person name="Sim J.-S."/>
            <person name="Jeong J.-T."/>
            <person name="Choi B.-S."/>
            <person name="Jung M."/>
            <person name="Ginzburg D."/>
            <person name="Zhao K."/>
            <person name="Won S.Y."/>
            <person name="Oh T.-J."/>
            <person name="Yu Y."/>
            <person name="Kim N.-H."/>
            <person name="Lee O.R."/>
            <person name="Lee T.-H."/>
            <person name="Bashyal P."/>
            <person name="Kim T.-S."/>
            <person name="Lee W.-H."/>
            <person name="Kawkins C."/>
            <person name="Kim C.-K."/>
            <person name="Kim J.S."/>
            <person name="Ahn B.O."/>
            <person name="Rhee S.Y."/>
            <person name="Sohng J.K."/>
        </authorList>
    </citation>
    <scope>NUCLEOTIDE SEQUENCE</scope>
    <source>
        <tissue evidence="4">Leaf</tissue>
    </source>
</reference>